<sequence length="34" mass="3966">MLDLTNCTFLCFSLVWFVLLDLKSRGVRSFCHLS</sequence>
<organism evidence="1">
    <name type="scientific">Rhizophora mucronata</name>
    <name type="common">Asiatic mangrove</name>
    <dbReference type="NCBI Taxonomy" id="61149"/>
    <lineage>
        <taxon>Eukaryota</taxon>
        <taxon>Viridiplantae</taxon>
        <taxon>Streptophyta</taxon>
        <taxon>Embryophyta</taxon>
        <taxon>Tracheophyta</taxon>
        <taxon>Spermatophyta</taxon>
        <taxon>Magnoliopsida</taxon>
        <taxon>eudicotyledons</taxon>
        <taxon>Gunneridae</taxon>
        <taxon>Pentapetalae</taxon>
        <taxon>rosids</taxon>
        <taxon>fabids</taxon>
        <taxon>Malpighiales</taxon>
        <taxon>Rhizophoraceae</taxon>
        <taxon>Rhizophora</taxon>
    </lineage>
</organism>
<protein>
    <submittedName>
        <fullName evidence="1">Uncharacterized protein</fullName>
    </submittedName>
</protein>
<evidence type="ECO:0000313" key="1">
    <source>
        <dbReference type="EMBL" id="MBX48020.1"/>
    </source>
</evidence>
<proteinExistence type="predicted"/>
<dbReference type="EMBL" id="GGEC01067536">
    <property type="protein sequence ID" value="MBX48020.1"/>
    <property type="molecule type" value="Transcribed_RNA"/>
</dbReference>
<dbReference type="AlphaFoldDB" id="A0A2P2NZV8"/>
<name>A0A2P2NZV8_RHIMU</name>
<accession>A0A2P2NZV8</accession>
<reference evidence="1" key="1">
    <citation type="submission" date="2018-02" db="EMBL/GenBank/DDBJ databases">
        <title>Rhizophora mucronata_Transcriptome.</title>
        <authorList>
            <person name="Meera S.P."/>
            <person name="Sreeshan A."/>
            <person name="Augustine A."/>
        </authorList>
    </citation>
    <scope>NUCLEOTIDE SEQUENCE</scope>
    <source>
        <tissue evidence="1">Leaf</tissue>
    </source>
</reference>